<dbReference type="InterPro" id="IPR013325">
    <property type="entry name" value="RNA_pol_sigma_r2"/>
</dbReference>
<sequence>MTEPGSAETRPESTVQLVQRIQHGDSVARDVLVERYFGALHRWARGRLPRYARHEMDTQDLVQETLIRAL</sequence>
<dbReference type="GO" id="GO:0003700">
    <property type="term" value="F:DNA-binding transcription factor activity"/>
    <property type="evidence" value="ECO:0007669"/>
    <property type="project" value="InterPro"/>
</dbReference>
<accession>A0A8J6XVR4</accession>
<dbReference type="InterPro" id="IPR053812">
    <property type="entry name" value="HTH_Sigma70_ECF-like"/>
</dbReference>
<dbReference type="SUPFAM" id="SSF88946">
    <property type="entry name" value="Sigma2 domain of RNA polymerase sigma factors"/>
    <property type="match status" value="1"/>
</dbReference>
<gene>
    <name evidence="2" type="ORF">IFK94_15765</name>
</gene>
<comment type="caution">
    <text evidence="2">The sequence shown here is derived from an EMBL/GenBank/DDBJ whole genome shotgun (WGS) entry which is preliminary data.</text>
</comment>
<dbReference type="GO" id="GO:0006352">
    <property type="term" value="P:DNA-templated transcription initiation"/>
    <property type="evidence" value="ECO:0007669"/>
    <property type="project" value="InterPro"/>
</dbReference>
<organism evidence="2 3">
    <name type="scientific">Candidatus Polarisedimenticola svalbardensis</name>
    <dbReference type="NCBI Taxonomy" id="2886004"/>
    <lineage>
        <taxon>Bacteria</taxon>
        <taxon>Pseudomonadati</taxon>
        <taxon>Acidobacteriota</taxon>
        <taxon>Candidatus Polarisedimenticolia</taxon>
        <taxon>Candidatus Polarisedimenticolales</taxon>
        <taxon>Candidatus Polarisedimenticolaceae</taxon>
        <taxon>Candidatus Polarisedimenticola</taxon>
    </lineage>
</organism>
<dbReference type="Pfam" id="PF07638">
    <property type="entry name" value="Sigma70_ECF"/>
    <property type="match status" value="1"/>
</dbReference>
<dbReference type="EMBL" id="JACXWD010000117">
    <property type="protein sequence ID" value="MBD3869577.1"/>
    <property type="molecule type" value="Genomic_DNA"/>
</dbReference>
<protein>
    <recommendedName>
        <fullName evidence="1">RNA polymerase sigma-70 ECF-like HTH domain-containing protein</fullName>
    </recommendedName>
</protein>
<dbReference type="Proteomes" id="UP000648239">
    <property type="component" value="Unassembled WGS sequence"/>
</dbReference>
<evidence type="ECO:0000313" key="3">
    <source>
        <dbReference type="Proteomes" id="UP000648239"/>
    </source>
</evidence>
<name>A0A8J6XVR4_9BACT</name>
<evidence type="ECO:0000313" key="2">
    <source>
        <dbReference type="EMBL" id="MBD3869577.1"/>
    </source>
</evidence>
<feature type="non-terminal residue" evidence="2">
    <location>
        <position position="70"/>
    </location>
</feature>
<proteinExistence type="predicted"/>
<reference evidence="2 3" key="1">
    <citation type="submission" date="2020-08" db="EMBL/GenBank/DDBJ databases">
        <title>Acidobacteriota in marine sediments use diverse sulfur dissimilation pathways.</title>
        <authorList>
            <person name="Wasmund K."/>
        </authorList>
    </citation>
    <scope>NUCLEOTIDE SEQUENCE [LARGE SCALE GENOMIC DNA]</scope>
    <source>
        <strain evidence="2">MAG AM4</strain>
    </source>
</reference>
<evidence type="ECO:0000259" key="1">
    <source>
        <dbReference type="Pfam" id="PF07638"/>
    </source>
</evidence>
<dbReference type="AlphaFoldDB" id="A0A8J6XVR4"/>
<dbReference type="Gene3D" id="1.10.1740.10">
    <property type="match status" value="1"/>
</dbReference>
<feature type="domain" description="RNA polymerase sigma-70 ECF-like HTH" evidence="1">
    <location>
        <begin position="14"/>
        <end position="69"/>
    </location>
</feature>